<name>A0A163JWY3_ABSGL</name>
<dbReference type="AlphaFoldDB" id="A0A163JWY3"/>
<dbReference type="OMA" id="HANNNGY"/>
<sequence length="378" mass="40937">MGGTRRMGFMFHMDEQSFYEDCKLTLLTLPFLSLNKLEIPPRMFLYGLSSSLGCLFTFASFILNLFIVIGQLSIKPAIKNLYFAQASQQTTGRYYNLGLWNYCTGTASGLTLCSHPTPGYNWINTPGINEALPSVRLSDGLFLGAFILFILGMCFTFLLWIAGMPLCCVRARSVGASMSTLVGITFLVMLTALIMELVLIIRGNYLLHNADPTWSGHAGNSLWLTIGSVVSLLFAFFCYGGSCCCVGAKGAEAGGRRGRRGKKVTPFSDKHADMEAGGVGAAAGAGAAGETGGVTGGGKSPYNLNQSVYHTVQQQSPRVSQQQPYQDGHYSPVVSSQGFEHQPRNEMGSPHTPASPRQQQGYQTPILQHSDVNTTQYN</sequence>
<keyword evidence="2" id="KW-1133">Transmembrane helix</keyword>
<evidence type="ECO:0000313" key="4">
    <source>
        <dbReference type="Proteomes" id="UP000078561"/>
    </source>
</evidence>
<dbReference type="GO" id="GO:0005886">
    <property type="term" value="C:plasma membrane"/>
    <property type="evidence" value="ECO:0007669"/>
    <property type="project" value="InterPro"/>
</dbReference>
<keyword evidence="4" id="KW-1185">Reference proteome</keyword>
<feature type="compositionally biased region" description="Low complexity" evidence="1">
    <location>
        <begin position="312"/>
        <end position="326"/>
    </location>
</feature>
<feature type="compositionally biased region" description="Gly residues" evidence="1">
    <location>
        <begin position="277"/>
        <end position="299"/>
    </location>
</feature>
<feature type="transmembrane region" description="Helical" evidence="2">
    <location>
        <begin position="43"/>
        <end position="69"/>
    </location>
</feature>
<feature type="transmembrane region" description="Helical" evidence="2">
    <location>
        <begin position="181"/>
        <end position="201"/>
    </location>
</feature>
<evidence type="ECO:0000256" key="1">
    <source>
        <dbReference type="SAM" id="MobiDB-lite"/>
    </source>
</evidence>
<dbReference type="InterPro" id="IPR009571">
    <property type="entry name" value="SUR7/Rim9-like_fungi"/>
</dbReference>
<proteinExistence type="predicted"/>
<feature type="compositionally biased region" description="Polar residues" evidence="1">
    <location>
        <begin position="302"/>
        <end position="311"/>
    </location>
</feature>
<keyword evidence="2" id="KW-0472">Membrane</keyword>
<dbReference type="OrthoDB" id="2327445at2759"/>
<dbReference type="InParanoid" id="A0A163JWY3"/>
<dbReference type="EMBL" id="LT553919">
    <property type="protein sequence ID" value="SAM02573.1"/>
    <property type="molecule type" value="Genomic_DNA"/>
</dbReference>
<dbReference type="GO" id="GO:0051285">
    <property type="term" value="C:cell cortex of cell tip"/>
    <property type="evidence" value="ECO:0007669"/>
    <property type="project" value="TreeGrafter"/>
</dbReference>
<accession>A0A163JWY3</accession>
<keyword evidence="2" id="KW-0812">Transmembrane</keyword>
<feature type="region of interest" description="Disordered" evidence="1">
    <location>
        <begin position="252"/>
        <end position="378"/>
    </location>
</feature>
<dbReference type="GO" id="GO:0031505">
    <property type="term" value="P:fungal-type cell wall organization"/>
    <property type="evidence" value="ECO:0007669"/>
    <property type="project" value="TreeGrafter"/>
</dbReference>
<feature type="transmembrane region" description="Helical" evidence="2">
    <location>
        <begin position="221"/>
        <end position="248"/>
    </location>
</feature>
<protein>
    <submittedName>
        <fullName evidence="3">Uncharacterized protein</fullName>
    </submittedName>
</protein>
<dbReference type="Proteomes" id="UP000078561">
    <property type="component" value="Unassembled WGS sequence"/>
</dbReference>
<gene>
    <name evidence="3" type="primary">ABSGL_08374.1 scaffold 10076</name>
</gene>
<feature type="transmembrane region" description="Helical" evidence="2">
    <location>
        <begin position="141"/>
        <end position="169"/>
    </location>
</feature>
<dbReference type="PANTHER" id="PTHR28019">
    <property type="entry name" value="CELL MEMBRANE PROTEIN YLR413W-RELATED"/>
    <property type="match status" value="1"/>
</dbReference>
<dbReference type="InterPro" id="IPR052413">
    <property type="entry name" value="SUR7_domain"/>
</dbReference>
<evidence type="ECO:0000313" key="3">
    <source>
        <dbReference type="EMBL" id="SAM02573.1"/>
    </source>
</evidence>
<dbReference type="PANTHER" id="PTHR28019:SF2">
    <property type="entry name" value="CELL MEMBRANE PROTEIN YLR413W-RELATED"/>
    <property type="match status" value="1"/>
</dbReference>
<reference evidence="3" key="1">
    <citation type="submission" date="2016-04" db="EMBL/GenBank/DDBJ databases">
        <authorList>
            <person name="Evans L.H."/>
            <person name="Alamgir A."/>
            <person name="Owens N."/>
            <person name="Weber N.D."/>
            <person name="Virtaneva K."/>
            <person name="Barbian K."/>
            <person name="Babar A."/>
            <person name="Rosenke K."/>
        </authorList>
    </citation>
    <scope>NUCLEOTIDE SEQUENCE [LARGE SCALE GENOMIC DNA]</scope>
    <source>
        <strain evidence="3">CBS 101.48</strain>
    </source>
</reference>
<dbReference type="STRING" id="4829.A0A163JWY3"/>
<evidence type="ECO:0000256" key="2">
    <source>
        <dbReference type="SAM" id="Phobius"/>
    </source>
</evidence>
<feature type="compositionally biased region" description="Polar residues" evidence="1">
    <location>
        <begin position="355"/>
        <end position="378"/>
    </location>
</feature>
<dbReference type="Pfam" id="PF06687">
    <property type="entry name" value="SUR7"/>
    <property type="match status" value="1"/>
</dbReference>
<organism evidence="3">
    <name type="scientific">Absidia glauca</name>
    <name type="common">Pin mould</name>
    <dbReference type="NCBI Taxonomy" id="4829"/>
    <lineage>
        <taxon>Eukaryota</taxon>
        <taxon>Fungi</taxon>
        <taxon>Fungi incertae sedis</taxon>
        <taxon>Mucoromycota</taxon>
        <taxon>Mucoromycotina</taxon>
        <taxon>Mucoromycetes</taxon>
        <taxon>Mucorales</taxon>
        <taxon>Cunninghamellaceae</taxon>
        <taxon>Absidia</taxon>
    </lineage>
</organism>